<evidence type="ECO:0000313" key="2">
    <source>
        <dbReference type="EMBL" id="KAF0029051.1"/>
    </source>
</evidence>
<organism evidence="1 3">
    <name type="scientific">Scophthalmus maximus</name>
    <name type="common">Turbot</name>
    <name type="synonym">Psetta maxima</name>
    <dbReference type="NCBI Taxonomy" id="52904"/>
    <lineage>
        <taxon>Eukaryota</taxon>
        <taxon>Metazoa</taxon>
        <taxon>Chordata</taxon>
        <taxon>Craniata</taxon>
        <taxon>Vertebrata</taxon>
        <taxon>Euteleostomi</taxon>
        <taxon>Actinopterygii</taxon>
        <taxon>Neopterygii</taxon>
        <taxon>Teleostei</taxon>
        <taxon>Neoteleostei</taxon>
        <taxon>Acanthomorphata</taxon>
        <taxon>Carangaria</taxon>
        <taxon>Pleuronectiformes</taxon>
        <taxon>Pleuronectoidei</taxon>
        <taxon>Scophthalmidae</taxon>
        <taxon>Scophthalmus</taxon>
    </lineage>
</organism>
<dbReference type="Proteomes" id="UP000246464">
    <property type="component" value="Chromosome 2"/>
</dbReference>
<reference evidence="2 4" key="2">
    <citation type="submission" date="2019-06" db="EMBL/GenBank/DDBJ databases">
        <title>Draft genomes of female and male turbot (Scophthalmus maximus).</title>
        <authorList>
            <person name="Xu H."/>
            <person name="Xu X.-W."/>
            <person name="Shao C."/>
            <person name="Chen S."/>
        </authorList>
    </citation>
    <scope>NUCLEOTIDE SEQUENCE [LARGE SCALE GENOMIC DNA]</scope>
    <source>
        <strain evidence="2">Ysfricsl-2016a</strain>
        <tissue evidence="2">Blood</tissue>
    </source>
</reference>
<evidence type="ECO:0000313" key="4">
    <source>
        <dbReference type="Proteomes" id="UP000438429"/>
    </source>
</evidence>
<sequence>MDEAAELELRRNKLRVFVALVVVRVLTKCKVLKNLSQRTWVKYTRQVTAKTMERLDIQDGLCPDVSSCKKVCTAVVKDLQHRLDGRFLTECALTLQDPALEEVFVTSLQKHITRHCRRLKTKSRFIKCCNKVLPWLMFIIVLTRLTVHQESDHIGDRYTGSQCSDACFTRVQREDWNRFWRTGSGQTKWI</sequence>
<protein>
    <submittedName>
        <fullName evidence="1">Uncharacterized protein</fullName>
    </submittedName>
</protein>
<evidence type="ECO:0000313" key="3">
    <source>
        <dbReference type="Proteomes" id="UP000246464"/>
    </source>
</evidence>
<keyword evidence="3" id="KW-1185">Reference proteome</keyword>
<gene>
    <name evidence="2" type="ORF">F2P81_018156</name>
    <name evidence="1" type="ORF">SMAX5B_007054</name>
</gene>
<dbReference type="EMBL" id="CP026244">
    <property type="protein sequence ID" value="AWO97370.1"/>
    <property type="molecule type" value="Genomic_DNA"/>
</dbReference>
<accession>A0A2U9B0D6</accession>
<dbReference type="Proteomes" id="UP000438429">
    <property type="component" value="Unassembled WGS sequence"/>
</dbReference>
<reference evidence="1 3" key="1">
    <citation type="submission" date="2017-12" db="EMBL/GenBank/DDBJ databases">
        <title>Integrating genomic resources of turbot (Scophthalmus maximus) in depth evaluation of genetic and physical mapping variation across individuals.</title>
        <authorList>
            <person name="Martinez P."/>
        </authorList>
    </citation>
    <scope>NUCLEOTIDE SEQUENCE [LARGE SCALE GENOMIC DNA]</scope>
</reference>
<name>A0A2U9B0D6_SCOMX</name>
<dbReference type="AlphaFoldDB" id="A0A2U9B0D6"/>
<proteinExistence type="predicted"/>
<dbReference type="EMBL" id="VEVO01000016">
    <property type="protein sequence ID" value="KAF0029051.1"/>
    <property type="molecule type" value="Genomic_DNA"/>
</dbReference>
<evidence type="ECO:0000313" key="1">
    <source>
        <dbReference type="EMBL" id="AWO97370.1"/>
    </source>
</evidence>